<evidence type="ECO:0000313" key="4">
    <source>
        <dbReference type="EMBL" id="KAA2216618.1"/>
    </source>
</evidence>
<dbReference type="InterPro" id="IPR005181">
    <property type="entry name" value="SASA"/>
</dbReference>
<sequence length="458" mass="51446">MRRLFLLFFVCCVSIAKAEITLPSIFSSNMVLQREATVDFFGWAHPGEEFTISTGWDSKVHSVKTPITGKWKVSVETSGAGGPYKIAFKGDSNEILLDNILIGEVWLCSGQSNMEWSANSGLDNKEEAIASSNKPTIRLFTVEKRTADHPQDDLAGTWQVCSPETMPDFSAVAYFFAERLQEEMDVPIGLIDSSWGASCAEVWTPEEEFDKNPALQEAYELIKPNPWVPIEKSILYNAMIAPLTSFKISGTLWYQGESNTANAESYENTFGTLINSWRDKWGYDFPFYYVQIAPYKYGREYEGGIVRDQQRRTLSLPNTGMTMTSDICTVDDIHPRNKKDVGIRLANIALKQQYDVLDTTVYGPLFDKAEAIGDKVMVHFLHNEGLTVKGKNLEHFEVLSSDGTWYPAKAKIKNGIVTVQAKEAKEPKMVRYAYRSTDIPNLFNSVGLPASTFISEEL</sequence>
<feature type="chain" id="PRO_5023018769" evidence="2">
    <location>
        <begin position="19"/>
        <end position="458"/>
    </location>
</feature>
<feature type="signal peptide" evidence="2">
    <location>
        <begin position="1"/>
        <end position="18"/>
    </location>
</feature>
<evidence type="ECO:0000313" key="5">
    <source>
        <dbReference type="Proteomes" id="UP000323188"/>
    </source>
</evidence>
<comment type="caution">
    <text evidence="4">The sequence shown here is derived from an EMBL/GenBank/DDBJ whole genome shotgun (WGS) entry which is preliminary data.</text>
</comment>
<reference evidence="4 5" key="1">
    <citation type="submission" date="2019-09" db="EMBL/GenBank/DDBJ databases">
        <authorList>
            <person name="Khan S.A."/>
            <person name="Jeon C.O."/>
            <person name="Chun B.H."/>
            <person name="Jeong S.E."/>
        </authorList>
    </citation>
    <scope>NUCLEOTIDE SEQUENCE [LARGE SCALE GENOMIC DNA]</scope>
    <source>
        <strain evidence="4 5">KCTC 42508</strain>
    </source>
</reference>
<feature type="domain" description="Sialate O-acetylesterase" evidence="3">
    <location>
        <begin position="104"/>
        <end position="349"/>
    </location>
</feature>
<organism evidence="4 5">
    <name type="scientific">Maribacter flavus</name>
    <dbReference type="NCBI Taxonomy" id="1658664"/>
    <lineage>
        <taxon>Bacteria</taxon>
        <taxon>Pseudomonadati</taxon>
        <taxon>Bacteroidota</taxon>
        <taxon>Flavobacteriia</taxon>
        <taxon>Flavobacteriales</taxon>
        <taxon>Flavobacteriaceae</taxon>
        <taxon>Maribacter</taxon>
    </lineage>
</organism>
<accession>A0A5B2TRV8</accession>
<dbReference type="GO" id="GO:0001681">
    <property type="term" value="F:sialate O-acetylesterase activity"/>
    <property type="evidence" value="ECO:0007669"/>
    <property type="project" value="InterPro"/>
</dbReference>
<dbReference type="AlphaFoldDB" id="A0A5B2TRV8"/>
<keyword evidence="1" id="KW-0378">Hydrolase</keyword>
<evidence type="ECO:0000259" key="3">
    <source>
        <dbReference type="Pfam" id="PF03629"/>
    </source>
</evidence>
<gene>
    <name evidence="4" type="ORF">F0361_11500</name>
</gene>
<dbReference type="InterPro" id="IPR039329">
    <property type="entry name" value="SIAE"/>
</dbReference>
<keyword evidence="2" id="KW-0732">Signal</keyword>
<dbReference type="Pfam" id="PF03629">
    <property type="entry name" value="SASA"/>
    <property type="match status" value="1"/>
</dbReference>
<evidence type="ECO:0000256" key="1">
    <source>
        <dbReference type="ARBA" id="ARBA00022801"/>
    </source>
</evidence>
<name>A0A5B2TRV8_9FLAO</name>
<dbReference type="Proteomes" id="UP000323188">
    <property type="component" value="Unassembled WGS sequence"/>
</dbReference>
<dbReference type="PANTHER" id="PTHR22901:SF0">
    <property type="entry name" value="SIALATE O-ACETYLESTERASE"/>
    <property type="match status" value="1"/>
</dbReference>
<dbReference type="SUPFAM" id="SSF52266">
    <property type="entry name" value="SGNH hydrolase"/>
    <property type="match status" value="1"/>
</dbReference>
<dbReference type="Gene3D" id="3.40.50.1110">
    <property type="entry name" value="SGNH hydrolase"/>
    <property type="match status" value="1"/>
</dbReference>
<proteinExistence type="predicted"/>
<protein>
    <submittedName>
        <fullName evidence="4">Sialate O-acetylesterase</fullName>
    </submittedName>
</protein>
<dbReference type="EMBL" id="VUOE01000002">
    <property type="protein sequence ID" value="KAA2216618.1"/>
    <property type="molecule type" value="Genomic_DNA"/>
</dbReference>
<evidence type="ECO:0000256" key="2">
    <source>
        <dbReference type="SAM" id="SignalP"/>
    </source>
</evidence>
<dbReference type="RefSeq" id="WP_154918753.1">
    <property type="nucleotide sequence ID" value="NZ_VUOE01000002.1"/>
</dbReference>
<dbReference type="PANTHER" id="PTHR22901">
    <property type="entry name" value="SIALATE O-ACETYLESTERASE"/>
    <property type="match status" value="1"/>
</dbReference>
<dbReference type="GO" id="GO:0005975">
    <property type="term" value="P:carbohydrate metabolic process"/>
    <property type="evidence" value="ECO:0007669"/>
    <property type="project" value="TreeGrafter"/>
</dbReference>
<dbReference type="InterPro" id="IPR036514">
    <property type="entry name" value="SGNH_hydro_sf"/>
</dbReference>